<name>A0A4R2K1I9_9PSEU</name>
<evidence type="ECO:0000256" key="2">
    <source>
        <dbReference type="ARBA" id="ARBA00011738"/>
    </source>
</evidence>
<evidence type="ECO:0000313" key="7">
    <source>
        <dbReference type="Proteomes" id="UP000295680"/>
    </source>
</evidence>
<dbReference type="FunFam" id="3.40.1030.10:FF:000001">
    <property type="entry name" value="Thymidine phosphorylase"/>
    <property type="match status" value="1"/>
</dbReference>
<dbReference type="SUPFAM" id="SSF52418">
    <property type="entry name" value="Nucleoside phosphorylase/phosphoribosyltransferase catalytic domain"/>
    <property type="match status" value="1"/>
</dbReference>
<dbReference type="Pfam" id="PF07831">
    <property type="entry name" value="PYNP_C"/>
    <property type="match status" value="1"/>
</dbReference>
<dbReference type="Pfam" id="PF02885">
    <property type="entry name" value="Glycos_trans_3N"/>
    <property type="match status" value="1"/>
</dbReference>
<accession>A0A4R2K1I9</accession>
<dbReference type="InterPro" id="IPR000053">
    <property type="entry name" value="Thymidine/pyrmidine_PPase"/>
</dbReference>
<dbReference type="RefSeq" id="WP_132111994.1">
    <property type="nucleotide sequence ID" value="NZ_SLWS01000001.1"/>
</dbReference>
<dbReference type="GO" id="GO:0006206">
    <property type="term" value="P:pyrimidine nucleobase metabolic process"/>
    <property type="evidence" value="ECO:0007669"/>
    <property type="project" value="InterPro"/>
</dbReference>
<dbReference type="GO" id="GO:0009032">
    <property type="term" value="F:thymidine phosphorylase activity"/>
    <property type="evidence" value="ECO:0007669"/>
    <property type="project" value="TreeGrafter"/>
</dbReference>
<dbReference type="SMART" id="SM00941">
    <property type="entry name" value="PYNP_C"/>
    <property type="match status" value="1"/>
</dbReference>
<dbReference type="PANTHER" id="PTHR10515:SF0">
    <property type="entry name" value="THYMIDINE PHOSPHORYLASE"/>
    <property type="match status" value="1"/>
</dbReference>
<dbReference type="PROSITE" id="PS00647">
    <property type="entry name" value="THYMID_PHOSPHORYLASE"/>
    <property type="match status" value="1"/>
</dbReference>
<dbReference type="InterPro" id="IPR017459">
    <property type="entry name" value="Glycosyl_Trfase_fam3_N_dom"/>
</dbReference>
<dbReference type="GO" id="GO:0004645">
    <property type="term" value="F:1,4-alpha-oligoglucan phosphorylase activity"/>
    <property type="evidence" value="ECO:0007669"/>
    <property type="project" value="InterPro"/>
</dbReference>
<dbReference type="AlphaFoldDB" id="A0A4R2K1I9"/>
<evidence type="ECO:0000256" key="4">
    <source>
        <dbReference type="ARBA" id="ARBA00022679"/>
    </source>
</evidence>
<sequence>MGRERLSAVDVIRTKRDGHRLSDDQIDWVVDAYTRGVVADEQMSALAMAIFLNGMDTAEAARLTQAMIDSGERLDLEVDRPTVDKHSTGGVGDKITLPLAPLVAACGAAVPQLSGRGLGHTGGTLDKLESIPGWRAQLSTDEIRKQLVEVGAVVCAATEGLAPADKKLYALRDVTSTVESIPLIASSIMSKKIAEGAEALVLDVKVGSGAFMKTEQDARALAEALVGIGKQHGRKVTALLTDMSVPLGRAVGNAVEVAESVEVLKGGGPQDIIDLTVALAREMLALAGIDADPAQTLAAGGAYETWCRMISAQGGDPEAPLPKAGHVHIVEAVADGTLTQLDAYQVGVAAWRLGAGRARKEDAVQHAAGVICHKKPGDRVLAGEPLLELRTDTPEAMEGALQALDGGYRVEHGTPEPAKLVIDTVR</sequence>
<dbReference type="InterPro" id="IPR017872">
    <property type="entry name" value="Pyrmidine_PPase_CS"/>
</dbReference>
<dbReference type="InterPro" id="IPR018090">
    <property type="entry name" value="Pyrmidine_PPas_bac/euk"/>
</dbReference>
<dbReference type="PIRSF" id="PIRSF000478">
    <property type="entry name" value="TP_PyNP"/>
    <property type="match status" value="1"/>
</dbReference>
<dbReference type="GO" id="GO:0005829">
    <property type="term" value="C:cytosol"/>
    <property type="evidence" value="ECO:0007669"/>
    <property type="project" value="TreeGrafter"/>
</dbReference>
<organism evidence="6 7">
    <name type="scientific">Actinocrispum wychmicini</name>
    <dbReference type="NCBI Taxonomy" id="1213861"/>
    <lineage>
        <taxon>Bacteria</taxon>
        <taxon>Bacillati</taxon>
        <taxon>Actinomycetota</taxon>
        <taxon>Actinomycetes</taxon>
        <taxon>Pseudonocardiales</taxon>
        <taxon>Pseudonocardiaceae</taxon>
        <taxon>Actinocrispum</taxon>
    </lineage>
</organism>
<gene>
    <name evidence="6" type="ORF">EV192_1011334</name>
</gene>
<dbReference type="GO" id="GO:0006213">
    <property type="term" value="P:pyrimidine nucleoside metabolic process"/>
    <property type="evidence" value="ECO:0007669"/>
    <property type="project" value="InterPro"/>
</dbReference>
<dbReference type="OrthoDB" id="9763887at2"/>
<keyword evidence="4" id="KW-0808">Transferase</keyword>
<dbReference type="Gene3D" id="3.40.1030.10">
    <property type="entry name" value="Nucleoside phosphorylase/phosphoribosyltransferase catalytic domain"/>
    <property type="match status" value="1"/>
</dbReference>
<evidence type="ECO:0000259" key="5">
    <source>
        <dbReference type="SMART" id="SM00941"/>
    </source>
</evidence>
<dbReference type="Pfam" id="PF00591">
    <property type="entry name" value="Glycos_transf_3"/>
    <property type="match status" value="1"/>
</dbReference>
<dbReference type="InterPro" id="IPR000312">
    <property type="entry name" value="Glycosyl_Trfase_fam3"/>
</dbReference>
<dbReference type="FunFam" id="1.20.970.10:FF:000004">
    <property type="entry name" value="Thymidine phosphorylase"/>
    <property type="match status" value="1"/>
</dbReference>
<dbReference type="Gene3D" id="1.20.970.10">
    <property type="entry name" value="Transferase, Pyrimidine Nucleoside Phosphorylase, Chain C"/>
    <property type="match status" value="1"/>
</dbReference>
<dbReference type="SUPFAM" id="SSF54680">
    <property type="entry name" value="Pyrimidine nucleoside phosphorylase C-terminal domain"/>
    <property type="match status" value="1"/>
</dbReference>
<keyword evidence="7" id="KW-1185">Reference proteome</keyword>
<keyword evidence="3" id="KW-0328">Glycosyltransferase</keyword>
<comment type="similarity">
    <text evidence="1">Belongs to the thymidine/pyrimidine-nucleoside phosphorylase family.</text>
</comment>
<dbReference type="InterPro" id="IPR036566">
    <property type="entry name" value="PYNP-like_C_sf"/>
</dbReference>
<comment type="caution">
    <text evidence="6">The sequence shown here is derived from an EMBL/GenBank/DDBJ whole genome shotgun (WGS) entry which is preliminary data.</text>
</comment>
<dbReference type="InterPro" id="IPR036320">
    <property type="entry name" value="Glycosyl_Trfase_fam3_N_dom_sf"/>
</dbReference>
<proteinExistence type="inferred from homology"/>
<evidence type="ECO:0000256" key="3">
    <source>
        <dbReference type="ARBA" id="ARBA00022676"/>
    </source>
</evidence>
<comment type="subunit">
    <text evidence="2">Homodimer.</text>
</comment>
<dbReference type="Proteomes" id="UP000295680">
    <property type="component" value="Unassembled WGS sequence"/>
</dbReference>
<feature type="domain" description="Pyrimidine nucleoside phosphorylase C-terminal" evidence="5">
    <location>
        <begin position="337"/>
        <end position="411"/>
    </location>
</feature>
<dbReference type="SUPFAM" id="SSF47648">
    <property type="entry name" value="Nucleoside phosphorylase/phosphoribosyltransferase N-terminal domain"/>
    <property type="match status" value="1"/>
</dbReference>
<protein>
    <submittedName>
        <fullName evidence="6">Thymidine phosphorylase</fullName>
    </submittedName>
</protein>
<dbReference type="InterPro" id="IPR035902">
    <property type="entry name" value="Nuc_phospho_transferase"/>
</dbReference>
<evidence type="ECO:0000256" key="1">
    <source>
        <dbReference type="ARBA" id="ARBA00006915"/>
    </source>
</evidence>
<reference evidence="6 7" key="1">
    <citation type="submission" date="2019-03" db="EMBL/GenBank/DDBJ databases">
        <title>Genomic Encyclopedia of Type Strains, Phase IV (KMG-IV): sequencing the most valuable type-strain genomes for metagenomic binning, comparative biology and taxonomic classification.</title>
        <authorList>
            <person name="Goeker M."/>
        </authorList>
    </citation>
    <scope>NUCLEOTIDE SEQUENCE [LARGE SCALE GENOMIC DNA]</scope>
    <source>
        <strain evidence="6 7">DSM 45934</strain>
    </source>
</reference>
<dbReference type="NCBIfam" id="NF004490">
    <property type="entry name" value="PRK05820.1"/>
    <property type="match status" value="1"/>
</dbReference>
<dbReference type="InterPro" id="IPR013102">
    <property type="entry name" value="PYNP_C"/>
</dbReference>
<dbReference type="Gene3D" id="3.90.1170.30">
    <property type="entry name" value="Pyrimidine nucleoside phosphorylase-like, C-terminal domain"/>
    <property type="match status" value="1"/>
</dbReference>
<dbReference type="NCBIfam" id="TIGR02644">
    <property type="entry name" value="Y_phosphoryl"/>
    <property type="match status" value="1"/>
</dbReference>
<dbReference type="PANTHER" id="PTHR10515">
    <property type="entry name" value="THYMIDINE PHOSPHORYLASE"/>
    <property type="match status" value="1"/>
</dbReference>
<evidence type="ECO:0000313" key="6">
    <source>
        <dbReference type="EMBL" id="TCO65542.1"/>
    </source>
</evidence>
<dbReference type="EMBL" id="SLWS01000001">
    <property type="protein sequence ID" value="TCO65542.1"/>
    <property type="molecule type" value="Genomic_DNA"/>
</dbReference>